<dbReference type="Proteomes" id="UP000007819">
    <property type="component" value="Chromosome X"/>
</dbReference>
<keyword evidence="2" id="KW-1185">Reference proteome</keyword>
<reference evidence="2" key="1">
    <citation type="submission" date="2010-06" db="EMBL/GenBank/DDBJ databases">
        <authorList>
            <person name="Jiang H."/>
            <person name="Abraham K."/>
            <person name="Ali S."/>
            <person name="Alsbrooks S.L."/>
            <person name="Anim B.N."/>
            <person name="Anosike U.S."/>
            <person name="Attaway T."/>
            <person name="Bandaranaike D.P."/>
            <person name="Battles P.K."/>
            <person name="Bell S.N."/>
            <person name="Bell A.V."/>
            <person name="Beltran B."/>
            <person name="Bickham C."/>
            <person name="Bustamante Y."/>
            <person name="Caleb T."/>
            <person name="Canada A."/>
            <person name="Cardenas V."/>
            <person name="Carter K."/>
            <person name="Chacko J."/>
            <person name="Chandrabose M.N."/>
            <person name="Chavez D."/>
            <person name="Chavez A."/>
            <person name="Chen L."/>
            <person name="Chu H.-S."/>
            <person name="Claassen K.J."/>
            <person name="Cockrell R."/>
            <person name="Collins M."/>
            <person name="Cooper J.A."/>
            <person name="Cree A."/>
            <person name="Curry S.M."/>
            <person name="Da Y."/>
            <person name="Dao M.D."/>
            <person name="Das B."/>
            <person name="Davila M.-L."/>
            <person name="Davy-Carroll L."/>
            <person name="Denson S."/>
            <person name="Dinh H."/>
            <person name="Ebong V.E."/>
            <person name="Edwards J.R."/>
            <person name="Egan A."/>
            <person name="El-Daye J."/>
            <person name="Escobedo L."/>
            <person name="Fernandez S."/>
            <person name="Fernando P.R."/>
            <person name="Flagg N."/>
            <person name="Forbes L.D."/>
            <person name="Fowler R.G."/>
            <person name="Fu Q."/>
            <person name="Gabisi R.A."/>
            <person name="Ganer J."/>
            <person name="Garbino Pronczuk A."/>
            <person name="Garcia R.M."/>
            <person name="Garner T."/>
            <person name="Garrett T.E."/>
            <person name="Gonzalez D.A."/>
            <person name="Hamid H."/>
            <person name="Hawkins E.S."/>
            <person name="Hirani K."/>
            <person name="Hogues M.E."/>
            <person name="Hollins B."/>
            <person name="Hsiao C.-H."/>
            <person name="Jabil R."/>
            <person name="James M.L."/>
            <person name="Jhangiani S.N."/>
            <person name="Johnson B."/>
            <person name="Johnson Q."/>
            <person name="Joshi V."/>
            <person name="Kalu J.B."/>
            <person name="Kam C."/>
            <person name="Kashfia A."/>
            <person name="Keebler J."/>
            <person name="Kisamo H."/>
            <person name="Kovar C.L."/>
            <person name="Lago L.A."/>
            <person name="Lai C.-Y."/>
            <person name="Laidlaw J."/>
            <person name="Lara F."/>
            <person name="Le T.-K."/>
            <person name="Lee S.L."/>
            <person name="Legall F.H."/>
            <person name="Lemon S.J."/>
            <person name="Lewis L.R."/>
            <person name="Li B."/>
            <person name="Liu Y."/>
            <person name="Liu Y.-S."/>
            <person name="Lopez J."/>
            <person name="Lozado R.J."/>
            <person name="Lu J."/>
            <person name="Madu R.C."/>
            <person name="Maheshwari M."/>
            <person name="Maheshwari R."/>
            <person name="Malloy K."/>
            <person name="Martinez E."/>
            <person name="Mathew T."/>
            <person name="Mercado I.C."/>
            <person name="Mercado C."/>
            <person name="Meyer B."/>
            <person name="Montgomery K."/>
            <person name="Morgan M.B."/>
            <person name="Munidasa M."/>
            <person name="Nazareth L.V."/>
            <person name="Nelson J."/>
            <person name="Ng B.M."/>
            <person name="Nguyen N.B."/>
            <person name="Nguyen P.Q."/>
            <person name="Nguyen T."/>
            <person name="Obregon M."/>
            <person name="Okwuonu G.O."/>
            <person name="Onwere C.G."/>
            <person name="Orozco G."/>
            <person name="Parra A."/>
            <person name="Patel S."/>
            <person name="Patil S."/>
            <person name="Perez A."/>
            <person name="Perez Y."/>
            <person name="Pham C."/>
            <person name="Primus E.L."/>
            <person name="Pu L.-L."/>
            <person name="Puazo M."/>
            <person name="Qin X."/>
            <person name="Quiroz J.B."/>
            <person name="Reese J."/>
            <person name="Richards S."/>
            <person name="Rives C.M."/>
            <person name="Robberts R."/>
            <person name="Ruiz S.J."/>
            <person name="Ruiz M.J."/>
            <person name="Santibanez J."/>
            <person name="Schneider B.W."/>
            <person name="Sisson I."/>
            <person name="Smith M."/>
            <person name="Sodergren E."/>
            <person name="Song X.-Z."/>
            <person name="Song B.B."/>
            <person name="Summersgill H."/>
            <person name="Thelus R."/>
            <person name="Thornton R.D."/>
            <person name="Trejos Z.Y."/>
            <person name="Usmani K."/>
            <person name="Vattathil S."/>
            <person name="Villasana D."/>
            <person name="Walker D.L."/>
            <person name="Wang S."/>
            <person name="Wang K."/>
            <person name="White C.S."/>
            <person name="Williams A.C."/>
            <person name="Williamson J."/>
            <person name="Wilson K."/>
            <person name="Woghiren I.O."/>
            <person name="Woodworth J.R."/>
            <person name="Worley K.C."/>
            <person name="Wright R.A."/>
            <person name="Wu W."/>
            <person name="Young L."/>
            <person name="Zhang L."/>
            <person name="Zhang J."/>
            <person name="Zhu Y."/>
            <person name="Muzny D.M."/>
            <person name="Weinstock G."/>
            <person name="Gibbs R.A."/>
        </authorList>
    </citation>
    <scope>NUCLEOTIDE SEQUENCE [LARGE SCALE GENOMIC DNA]</scope>
    <source>
        <strain evidence="2">LSR1</strain>
    </source>
</reference>
<dbReference type="AlphaFoldDB" id="A0A8R2F732"/>
<dbReference type="OrthoDB" id="6623314at2759"/>
<accession>A0A8R2F732</accession>
<dbReference type="SUPFAM" id="SSF53098">
    <property type="entry name" value="Ribonuclease H-like"/>
    <property type="match status" value="1"/>
</dbReference>
<dbReference type="GeneID" id="103309007"/>
<dbReference type="RefSeq" id="XP_008181670.1">
    <property type="nucleotide sequence ID" value="XM_008183448.1"/>
</dbReference>
<dbReference type="PANTHER" id="PTHR45913">
    <property type="entry name" value="EPM2A-INTERACTING PROTEIN 1"/>
    <property type="match status" value="1"/>
</dbReference>
<sequence length="501" mass="57298">MSKKLKLNPEKSGSGRLFHEQWTVDFGVIQNNNKVLCCLCNETVVSRSFNVKRHFETVHNNIFSLSAEEKLELISQKVKFFRSQSNKFKVAFKQNNNLSAASFSVSHCIAQHGKPLSDGEYLREVFVKASNILFHDFTNKNEIIKRINDLPVSRNTVKDRIICMSNDITDQLQTDLASENYFSICLDESTDVTSQARLAVFVRFSSVNIMREELIKLMTISTKTTGQDIMNVVLKEFANLKININNIVSITTDGAPNMVGKHNGFVQLFSKEISHPLISFHCLIHQEALCAKDSLKSLQNVMEVVTKVVNFITSRALNNRQFTKLLDEVESQYAGLLMYNSVRWLSRGQVLHRFVELLEEIRLFLFEKSQDYPELKDLNWLNDLMFFTDFTTMYNELNKKLQGPGHIVLTISIKTENLILIEWKSLPNSFTSMKKLALSLLTMFGSTYTCEQLFSSMNFIKSTLRNRLGTDISAACIQLKSTNYNPRIVSLAGNMQQQISH</sequence>
<dbReference type="InterPro" id="IPR012337">
    <property type="entry name" value="RNaseH-like_sf"/>
</dbReference>
<evidence type="ECO:0000313" key="1">
    <source>
        <dbReference type="EnsemblMetazoa" id="XP_008181670.1"/>
    </source>
</evidence>
<evidence type="ECO:0000313" key="2">
    <source>
        <dbReference type="Proteomes" id="UP000007819"/>
    </source>
</evidence>
<protein>
    <submittedName>
        <fullName evidence="1">Uncharacterized protein</fullName>
    </submittedName>
</protein>
<proteinExistence type="predicted"/>
<dbReference type="PANTHER" id="PTHR45913:SF10">
    <property type="entry name" value="DUF4371 DOMAIN-CONTAINING PROTEIN"/>
    <property type="match status" value="1"/>
</dbReference>
<organism evidence="1 2">
    <name type="scientific">Acyrthosiphon pisum</name>
    <name type="common">Pea aphid</name>
    <dbReference type="NCBI Taxonomy" id="7029"/>
    <lineage>
        <taxon>Eukaryota</taxon>
        <taxon>Metazoa</taxon>
        <taxon>Ecdysozoa</taxon>
        <taxon>Arthropoda</taxon>
        <taxon>Hexapoda</taxon>
        <taxon>Insecta</taxon>
        <taxon>Pterygota</taxon>
        <taxon>Neoptera</taxon>
        <taxon>Paraneoptera</taxon>
        <taxon>Hemiptera</taxon>
        <taxon>Sternorrhyncha</taxon>
        <taxon>Aphidomorpha</taxon>
        <taxon>Aphidoidea</taxon>
        <taxon>Aphididae</taxon>
        <taxon>Macrosiphini</taxon>
        <taxon>Acyrthosiphon</taxon>
    </lineage>
</organism>
<dbReference type="EnsemblMetazoa" id="XM_008183448.1">
    <property type="protein sequence ID" value="XP_008181670.1"/>
    <property type="gene ID" value="LOC103309007"/>
</dbReference>
<dbReference type="KEGG" id="api:103309007"/>
<reference evidence="1" key="2">
    <citation type="submission" date="2022-06" db="UniProtKB">
        <authorList>
            <consortium name="EnsemblMetazoa"/>
        </authorList>
    </citation>
    <scope>IDENTIFICATION</scope>
</reference>
<name>A0A8R2F732_ACYPI</name>